<accession>V2YUP6</accession>
<dbReference type="HOGENOM" id="CLU_053381_1_2_1"/>
<dbReference type="Gene3D" id="2.60.40.420">
    <property type="entry name" value="Cupredoxins - blue copper proteins"/>
    <property type="match status" value="1"/>
</dbReference>
<dbReference type="AlphaFoldDB" id="V2YUP6"/>
<dbReference type="InterPro" id="IPR052953">
    <property type="entry name" value="Ser-rich/MCO-related"/>
</dbReference>
<dbReference type="PANTHER" id="PTHR34883">
    <property type="entry name" value="SERINE-RICH PROTEIN, PUTATIVE-RELATED-RELATED"/>
    <property type="match status" value="1"/>
</dbReference>
<feature type="signal peptide" evidence="2">
    <location>
        <begin position="1"/>
        <end position="18"/>
    </location>
</feature>
<feature type="region of interest" description="Disordered" evidence="1">
    <location>
        <begin position="184"/>
        <end position="213"/>
    </location>
</feature>
<comment type="caution">
    <text evidence="3">The sequence shown here is derived from an EMBL/GenBank/DDBJ whole genome shotgun (WGS) entry which is preliminary data.</text>
</comment>
<evidence type="ECO:0000256" key="2">
    <source>
        <dbReference type="SAM" id="SignalP"/>
    </source>
</evidence>
<feature type="compositionally biased region" description="Low complexity" evidence="1">
    <location>
        <begin position="187"/>
        <end position="213"/>
    </location>
</feature>
<keyword evidence="2" id="KW-0732">Signal</keyword>
<gene>
    <name evidence="3" type="ORF">Moror_3842</name>
</gene>
<dbReference type="CDD" id="cd00920">
    <property type="entry name" value="Cupredoxin"/>
    <property type="match status" value="1"/>
</dbReference>
<dbReference type="OrthoDB" id="2331100at2759"/>
<keyword evidence="4" id="KW-1185">Reference proteome</keyword>
<evidence type="ECO:0000313" key="4">
    <source>
        <dbReference type="Proteomes" id="UP000017559"/>
    </source>
</evidence>
<name>V2YUP6_MONRO</name>
<dbReference type="InterPro" id="IPR008972">
    <property type="entry name" value="Cupredoxin"/>
</dbReference>
<dbReference type="PANTHER" id="PTHR34883:SF15">
    <property type="entry name" value="EXTRACELLULAR SERINE-RICH PROTEIN"/>
    <property type="match status" value="1"/>
</dbReference>
<feature type="chain" id="PRO_5004712683" evidence="2">
    <location>
        <begin position="19"/>
        <end position="236"/>
    </location>
</feature>
<organism evidence="3 4">
    <name type="scientific">Moniliophthora roreri (strain MCA 2997)</name>
    <name type="common">Cocoa frosty pod rot fungus</name>
    <name type="synonym">Crinipellis roreri</name>
    <dbReference type="NCBI Taxonomy" id="1381753"/>
    <lineage>
        <taxon>Eukaryota</taxon>
        <taxon>Fungi</taxon>
        <taxon>Dikarya</taxon>
        <taxon>Basidiomycota</taxon>
        <taxon>Agaricomycotina</taxon>
        <taxon>Agaricomycetes</taxon>
        <taxon>Agaricomycetidae</taxon>
        <taxon>Agaricales</taxon>
        <taxon>Marasmiineae</taxon>
        <taxon>Marasmiaceae</taxon>
        <taxon>Moniliophthora</taxon>
    </lineage>
</organism>
<dbReference type="SUPFAM" id="SSF49503">
    <property type="entry name" value="Cupredoxins"/>
    <property type="match status" value="1"/>
</dbReference>
<dbReference type="Proteomes" id="UP000017559">
    <property type="component" value="Unassembled WGS sequence"/>
</dbReference>
<dbReference type="KEGG" id="mrr:Moror_3842"/>
<sequence length="236" mass="23812">MFLLSSVLSLALAGLAVAQNQTVNVNVGGVASRGENIFMFSPNTITAQVGDVVRFNFSGSPGNHSITQSTFQNPCQPMPGGFDSGWVFIPENGLPPDSDPIWNLTITNTSAPIWFFCKQLVPMPHCTTGMVGAINAPTSGDNTFQNYVSNANKDSSPGQGIGALVGNGASASAVPGPIDTSLGANYAGSPAPTPVSASGSGGASPTTTGSGSNAASQLRMDAILYLGAIAAVGLFA</sequence>
<protein>
    <submittedName>
        <fullName evidence="3">Extracellular serine-rich protein</fullName>
    </submittedName>
</protein>
<evidence type="ECO:0000256" key="1">
    <source>
        <dbReference type="SAM" id="MobiDB-lite"/>
    </source>
</evidence>
<reference evidence="3 4" key="1">
    <citation type="journal article" date="2014" name="BMC Genomics">
        <title>Genome and secretome analysis of the hemibiotrophic fungal pathogen, Moniliophthora roreri, which causes frosty pod rot disease of cacao: mechanisms of the biotrophic and necrotrophic phases.</title>
        <authorList>
            <person name="Meinhardt L.W."/>
            <person name="Costa G.G.L."/>
            <person name="Thomazella D.P.T."/>
            <person name="Teixeira P.J.P.L."/>
            <person name="Carazzolle M.F."/>
            <person name="Schuster S.C."/>
            <person name="Carlson J.E."/>
            <person name="Guiltinan M.J."/>
            <person name="Mieczkowski P."/>
            <person name="Farmer A."/>
            <person name="Ramaraj T."/>
            <person name="Crozier J."/>
            <person name="Davis R.E."/>
            <person name="Shao J."/>
            <person name="Melnick R.L."/>
            <person name="Pereira G.A.G."/>
            <person name="Bailey B.A."/>
        </authorList>
    </citation>
    <scope>NUCLEOTIDE SEQUENCE [LARGE SCALE GENOMIC DNA]</scope>
    <source>
        <strain evidence="3 4">MCA 2997</strain>
    </source>
</reference>
<proteinExistence type="predicted"/>
<dbReference type="EMBL" id="AWSO01000083">
    <property type="protein sequence ID" value="ESK95404.1"/>
    <property type="molecule type" value="Genomic_DNA"/>
</dbReference>
<evidence type="ECO:0000313" key="3">
    <source>
        <dbReference type="EMBL" id="ESK95404.1"/>
    </source>
</evidence>